<accession>K2BAT1</accession>
<name>K2BAT1_9BACT</name>
<gene>
    <name evidence="1" type="ORF">ACD_49C00078G0007</name>
</gene>
<comment type="caution">
    <text evidence="1">The sequence shown here is derived from an EMBL/GenBank/DDBJ whole genome shotgun (WGS) entry which is preliminary data.</text>
</comment>
<dbReference type="EMBL" id="AMFJ01021664">
    <property type="protein sequence ID" value="EKD65868.1"/>
    <property type="molecule type" value="Genomic_DNA"/>
</dbReference>
<protein>
    <submittedName>
        <fullName evidence="1">Uncharacterized protein</fullName>
    </submittedName>
</protein>
<proteinExistence type="predicted"/>
<organism evidence="1">
    <name type="scientific">uncultured bacterium</name>
    <name type="common">gcode 4</name>
    <dbReference type="NCBI Taxonomy" id="1234023"/>
    <lineage>
        <taxon>Bacteria</taxon>
        <taxon>environmental samples</taxon>
    </lineage>
</organism>
<reference evidence="1" key="1">
    <citation type="journal article" date="2012" name="Science">
        <title>Fermentation, hydrogen, and sulfur metabolism in multiple uncultivated bacterial phyla.</title>
        <authorList>
            <person name="Wrighton K.C."/>
            <person name="Thomas B.C."/>
            <person name="Sharon I."/>
            <person name="Miller C.S."/>
            <person name="Castelle C.J."/>
            <person name="VerBerkmoes N.C."/>
            <person name="Wilkins M.J."/>
            <person name="Hettich R.L."/>
            <person name="Lipton M.S."/>
            <person name="Williams K.H."/>
            <person name="Long P.E."/>
            <person name="Banfield J.F."/>
        </authorList>
    </citation>
    <scope>NUCLEOTIDE SEQUENCE [LARGE SCALE GENOMIC DNA]</scope>
</reference>
<sequence length="334" mass="39791">MFEALILNWIGTLFWEKSAIEIKSIWNTLKVHEKIHISNMFQMIISLLILSFTRNFKFIFDIRLVFLFLVLIISSILFNIFVIKAIENADRSTNGLLSILAIPLLLVSDIFLKYDITTYHIIWIIFIVTTLLTISLRWTINLKWAQFTLLTQVFAFINIMIFKYIITHYASTELLNIITSLVLYIWSFALILRKSDRFEVLNKVYDRKYIKFWVFWWLGWAFNSMWFMFGPASVITALKRILSMFWGVVMWKIYFHEERFFQKMASVWVIAMWVVIMNFPVIVTNKALLTSVNSALLIKWDIKWYNQALKESNIDLNKNFRENAARAEQLYSIN</sequence>
<dbReference type="AlphaFoldDB" id="K2BAT1"/>
<evidence type="ECO:0000313" key="1">
    <source>
        <dbReference type="EMBL" id="EKD65868.1"/>
    </source>
</evidence>